<proteinExistence type="predicted"/>
<comment type="caution">
    <text evidence="2">The sequence shown here is derived from an EMBL/GenBank/DDBJ whole genome shotgun (WGS) entry which is preliminary data.</text>
</comment>
<reference evidence="2 3" key="1">
    <citation type="submission" date="2021-06" db="EMBL/GenBank/DDBJ databases">
        <authorList>
            <person name="Kallberg Y."/>
            <person name="Tangrot J."/>
            <person name="Rosling A."/>
        </authorList>
    </citation>
    <scope>NUCLEOTIDE SEQUENCE [LARGE SCALE GENOMIC DNA]</scope>
    <source>
        <strain evidence="2 3">120-4 pot B 10/14</strain>
    </source>
</reference>
<name>A0ABM8W5G1_GIGMA</name>
<sequence length="142" mass="16066">MSNITSRFTEKYLPDHNINIGYSPSYHLSSQSSPSNTFRPAVSNSVDTNHSSSIYATQSSPNSQNPDENWFNLTLRKNSNNQQGEQVRRNNDNQQSESEPQLAKVVQEGNEKVIQRLNGLENLMKNLQKPSNISISTIKRND</sequence>
<dbReference type="EMBL" id="CAJVQB010001303">
    <property type="protein sequence ID" value="CAG8530084.1"/>
    <property type="molecule type" value="Genomic_DNA"/>
</dbReference>
<dbReference type="Proteomes" id="UP000789901">
    <property type="component" value="Unassembled WGS sequence"/>
</dbReference>
<feature type="region of interest" description="Disordered" evidence="1">
    <location>
        <begin position="27"/>
        <end position="103"/>
    </location>
</feature>
<gene>
    <name evidence="2" type="ORF">GMARGA_LOCUS3577</name>
</gene>
<evidence type="ECO:0000313" key="2">
    <source>
        <dbReference type="EMBL" id="CAG8530084.1"/>
    </source>
</evidence>
<evidence type="ECO:0000256" key="1">
    <source>
        <dbReference type="SAM" id="MobiDB-lite"/>
    </source>
</evidence>
<evidence type="ECO:0000313" key="3">
    <source>
        <dbReference type="Proteomes" id="UP000789901"/>
    </source>
</evidence>
<accession>A0ABM8W5G1</accession>
<keyword evidence="3" id="KW-1185">Reference proteome</keyword>
<protein>
    <submittedName>
        <fullName evidence="2">7177_t:CDS:1</fullName>
    </submittedName>
</protein>
<feature type="compositionally biased region" description="Polar residues" evidence="1">
    <location>
        <begin position="36"/>
        <end position="85"/>
    </location>
</feature>
<organism evidence="2 3">
    <name type="scientific">Gigaspora margarita</name>
    <dbReference type="NCBI Taxonomy" id="4874"/>
    <lineage>
        <taxon>Eukaryota</taxon>
        <taxon>Fungi</taxon>
        <taxon>Fungi incertae sedis</taxon>
        <taxon>Mucoromycota</taxon>
        <taxon>Glomeromycotina</taxon>
        <taxon>Glomeromycetes</taxon>
        <taxon>Diversisporales</taxon>
        <taxon>Gigasporaceae</taxon>
        <taxon>Gigaspora</taxon>
    </lineage>
</organism>